<reference evidence="1" key="3">
    <citation type="submission" date="2020-12" db="UniProtKB">
        <authorList>
            <consortium name="EnsemblPlants"/>
        </authorList>
    </citation>
    <scope>IDENTIFICATION</scope>
</reference>
<organism evidence="1 2">
    <name type="scientific">Physcomitrium patens</name>
    <name type="common">Spreading-leaved earth moss</name>
    <name type="synonym">Physcomitrella patens</name>
    <dbReference type="NCBI Taxonomy" id="3218"/>
    <lineage>
        <taxon>Eukaryota</taxon>
        <taxon>Viridiplantae</taxon>
        <taxon>Streptophyta</taxon>
        <taxon>Embryophyta</taxon>
        <taxon>Bryophyta</taxon>
        <taxon>Bryophytina</taxon>
        <taxon>Bryopsida</taxon>
        <taxon>Funariidae</taxon>
        <taxon>Funariales</taxon>
        <taxon>Funariaceae</taxon>
        <taxon>Physcomitrium</taxon>
    </lineage>
</organism>
<reference evidence="1 2" key="2">
    <citation type="journal article" date="2018" name="Plant J.">
        <title>The Physcomitrella patens chromosome-scale assembly reveals moss genome structure and evolution.</title>
        <authorList>
            <person name="Lang D."/>
            <person name="Ullrich K.K."/>
            <person name="Murat F."/>
            <person name="Fuchs J."/>
            <person name="Jenkins J."/>
            <person name="Haas F.B."/>
            <person name="Piednoel M."/>
            <person name="Gundlach H."/>
            <person name="Van Bel M."/>
            <person name="Meyberg R."/>
            <person name="Vives C."/>
            <person name="Morata J."/>
            <person name="Symeonidi A."/>
            <person name="Hiss M."/>
            <person name="Muchero W."/>
            <person name="Kamisugi Y."/>
            <person name="Saleh O."/>
            <person name="Blanc G."/>
            <person name="Decker E.L."/>
            <person name="van Gessel N."/>
            <person name="Grimwood J."/>
            <person name="Hayes R.D."/>
            <person name="Graham S.W."/>
            <person name="Gunter L.E."/>
            <person name="McDaniel S.F."/>
            <person name="Hoernstein S.N.W."/>
            <person name="Larsson A."/>
            <person name="Li F.W."/>
            <person name="Perroud P.F."/>
            <person name="Phillips J."/>
            <person name="Ranjan P."/>
            <person name="Rokshar D.S."/>
            <person name="Rothfels C.J."/>
            <person name="Schneider L."/>
            <person name="Shu S."/>
            <person name="Stevenson D.W."/>
            <person name="Thummler F."/>
            <person name="Tillich M."/>
            <person name="Villarreal Aguilar J.C."/>
            <person name="Widiez T."/>
            <person name="Wong G.K."/>
            <person name="Wymore A."/>
            <person name="Zhang Y."/>
            <person name="Zimmer A.D."/>
            <person name="Quatrano R.S."/>
            <person name="Mayer K.F.X."/>
            <person name="Goodstein D."/>
            <person name="Casacuberta J.M."/>
            <person name="Vandepoele K."/>
            <person name="Reski R."/>
            <person name="Cuming A.C."/>
            <person name="Tuskan G.A."/>
            <person name="Maumus F."/>
            <person name="Salse J."/>
            <person name="Schmutz J."/>
            <person name="Rensing S.A."/>
        </authorList>
    </citation>
    <scope>NUCLEOTIDE SEQUENCE [LARGE SCALE GENOMIC DNA]</scope>
    <source>
        <strain evidence="1 2">cv. Gransden 2004</strain>
    </source>
</reference>
<evidence type="ECO:0000313" key="2">
    <source>
        <dbReference type="Proteomes" id="UP000006727"/>
    </source>
</evidence>
<protein>
    <submittedName>
        <fullName evidence="1">Uncharacterized protein</fullName>
    </submittedName>
</protein>
<reference evidence="1 2" key="1">
    <citation type="journal article" date="2008" name="Science">
        <title>The Physcomitrella genome reveals evolutionary insights into the conquest of land by plants.</title>
        <authorList>
            <person name="Rensing S."/>
            <person name="Lang D."/>
            <person name="Zimmer A."/>
            <person name="Terry A."/>
            <person name="Salamov A."/>
            <person name="Shapiro H."/>
            <person name="Nishiyama T."/>
            <person name="Perroud P.-F."/>
            <person name="Lindquist E."/>
            <person name="Kamisugi Y."/>
            <person name="Tanahashi T."/>
            <person name="Sakakibara K."/>
            <person name="Fujita T."/>
            <person name="Oishi K."/>
            <person name="Shin-I T."/>
            <person name="Kuroki Y."/>
            <person name="Toyoda A."/>
            <person name="Suzuki Y."/>
            <person name="Hashimoto A."/>
            <person name="Yamaguchi K."/>
            <person name="Sugano A."/>
            <person name="Kohara Y."/>
            <person name="Fujiyama A."/>
            <person name="Anterola A."/>
            <person name="Aoki S."/>
            <person name="Ashton N."/>
            <person name="Barbazuk W.B."/>
            <person name="Barker E."/>
            <person name="Bennetzen J."/>
            <person name="Bezanilla M."/>
            <person name="Blankenship R."/>
            <person name="Cho S.H."/>
            <person name="Dutcher S."/>
            <person name="Estelle M."/>
            <person name="Fawcett J.A."/>
            <person name="Gundlach H."/>
            <person name="Hanada K."/>
            <person name="Heyl A."/>
            <person name="Hicks K.A."/>
            <person name="Hugh J."/>
            <person name="Lohr M."/>
            <person name="Mayer K."/>
            <person name="Melkozernov A."/>
            <person name="Murata T."/>
            <person name="Nelson D."/>
            <person name="Pils B."/>
            <person name="Prigge M."/>
            <person name="Reiss B."/>
            <person name="Renner T."/>
            <person name="Rombauts S."/>
            <person name="Rushton P."/>
            <person name="Sanderfoot A."/>
            <person name="Schween G."/>
            <person name="Shiu S.-H."/>
            <person name="Stueber K."/>
            <person name="Theodoulou F.L."/>
            <person name="Tu H."/>
            <person name="Van de Peer Y."/>
            <person name="Verrier P.J."/>
            <person name="Waters E."/>
            <person name="Wood A."/>
            <person name="Yang L."/>
            <person name="Cove D."/>
            <person name="Cuming A."/>
            <person name="Hasebe M."/>
            <person name="Lucas S."/>
            <person name="Mishler D.B."/>
            <person name="Reski R."/>
            <person name="Grigoriev I."/>
            <person name="Quatrano R.S."/>
            <person name="Boore J.L."/>
        </authorList>
    </citation>
    <scope>NUCLEOTIDE SEQUENCE [LARGE SCALE GENOMIC DNA]</scope>
    <source>
        <strain evidence="1 2">cv. Gransden 2004</strain>
    </source>
</reference>
<dbReference type="Gramene" id="Pp3c23_2640V3.1">
    <property type="protein sequence ID" value="PAC:32948740.CDS.1"/>
    <property type="gene ID" value="Pp3c23_2640"/>
</dbReference>
<evidence type="ECO:0000313" key="1">
    <source>
        <dbReference type="EnsemblPlants" id="PAC:32948740.CDS.1"/>
    </source>
</evidence>
<sequence>MLTGLKFFREKTTILHFDFQSAMRLIFNSKFQSQTKCVHIKYHMISKQIKNGVLQTNDTFANIFTKALSPKKFKEMHALLTIHLA</sequence>
<keyword evidence="2" id="KW-1185">Reference proteome</keyword>
<dbReference type="Proteomes" id="UP000006727">
    <property type="component" value="Chromosome 23"/>
</dbReference>
<proteinExistence type="predicted"/>
<dbReference type="EMBL" id="ABEU02000023">
    <property type="status" value="NOT_ANNOTATED_CDS"/>
    <property type="molecule type" value="Genomic_DNA"/>
</dbReference>
<dbReference type="EnsemblPlants" id="Pp3c23_2640V3.1">
    <property type="protein sequence ID" value="PAC:32948740.CDS.1"/>
    <property type="gene ID" value="Pp3c23_2640"/>
</dbReference>
<name>A0A7I3ZI16_PHYPA</name>
<accession>A0A7I3ZI16</accession>